<keyword evidence="3" id="KW-0274">FAD</keyword>
<dbReference type="GO" id="GO:0050661">
    <property type="term" value="F:NADP binding"/>
    <property type="evidence" value="ECO:0007669"/>
    <property type="project" value="InterPro"/>
</dbReference>
<dbReference type="Gene3D" id="3.50.50.60">
    <property type="entry name" value="FAD/NAD(P)-binding domain"/>
    <property type="match status" value="1"/>
</dbReference>
<dbReference type="InterPro" id="IPR036188">
    <property type="entry name" value="FAD/NAD-bd_sf"/>
</dbReference>
<evidence type="ECO:0000256" key="2">
    <source>
        <dbReference type="ARBA" id="ARBA00022630"/>
    </source>
</evidence>
<dbReference type="OrthoDB" id="74360at2759"/>
<accession>A0A9Q9APJ0</accession>
<keyword evidence="4" id="KW-0560">Oxidoreductase</keyword>
<comment type="similarity">
    <text evidence="1">Belongs to the FAD-binding monooxygenase family.</text>
</comment>
<dbReference type="InterPro" id="IPR051209">
    <property type="entry name" value="FAD-bind_Monooxygenase_sf"/>
</dbReference>
<organism evidence="5 6">
    <name type="scientific">Septoria linicola</name>
    <dbReference type="NCBI Taxonomy" id="215465"/>
    <lineage>
        <taxon>Eukaryota</taxon>
        <taxon>Fungi</taxon>
        <taxon>Dikarya</taxon>
        <taxon>Ascomycota</taxon>
        <taxon>Pezizomycotina</taxon>
        <taxon>Dothideomycetes</taxon>
        <taxon>Dothideomycetidae</taxon>
        <taxon>Mycosphaerellales</taxon>
        <taxon>Mycosphaerellaceae</taxon>
        <taxon>Septoria</taxon>
    </lineage>
</organism>
<keyword evidence="6" id="KW-1185">Reference proteome</keyword>
<evidence type="ECO:0000256" key="4">
    <source>
        <dbReference type="ARBA" id="ARBA00023002"/>
    </source>
</evidence>
<proteinExistence type="inferred from homology"/>
<keyword evidence="2" id="KW-0285">Flavoprotein</keyword>
<dbReference type="EMBL" id="CP099419">
    <property type="protein sequence ID" value="USW50215.1"/>
    <property type="molecule type" value="Genomic_DNA"/>
</dbReference>
<dbReference type="GO" id="GO:0004499">
    <property type="term" value="F:N,N-dimethylaniline monooxygenase activity"/>
    <property type="evidence" value="ECO:0007669"/>
    <property type="project" value="InterPro"/>
</dbReference>
<dbReference type="SUPFAM" id="SSF51905">
    <property type="entry name" value="FAD/NAD(P)-binding domain"/>
    <property type="match status" value="1"/>
</dbReference>
<evidence type="ECO:0000313" key="6">
    <source>
        <dbReference type="Proteomes" id="UP001056384"/>
    </source>
</evidence>
<dbReference type="PANTHER" id="PTHR42877:SF11">
    <property type="entry name" value="MONOOXYGENASE, PUTATIVE (AFU_ORTHOLOGUE AFUA_6G13790)-RELATED"/>
    <property type="match status" value="1"/>
</dbReference>
<sequence>MASSAITVGEQPIFTRRKLRVAAIGAGFASLTLAYKHKYVGDNSYTVLTIYEKNPEIGGTWFENKHTGVACDVPAHIYCFPFAPKPDWSAFYVGGAEILEYIQRTVDRFDLRGYVQVSSRVTSATWSEDKGKWQLEIERGGESIRDEFDVLINGSGFLNNWKWPDIPELESFRGEIVHSASWQTVDWKNKRVALIGNGSPAIQILPELQRTAKSIDTYIRTPTWIIPNFLADMTPEGKNFAYSDDEK</sequence>
<reference evidence="5" key="1">
    <citation type="submission" date="2022-06" db="EMBL/GenBank/DDBJ databases">
        <title>Complete genome sequences of two strains of the flax pathogen Septoria linicola.</title>
        <authorList>
            <person name="Lapalu N."/>
            <person name="Simon A."/>
            <person name="Demenou B."/>
            <person name="Paumier D."/>
            <person name="Guillot M.-P."/>
            <person name="Gout L."/>
            <person name="Valade R."/>
        </authorList>
    </citation>
    <scope>NUCLEOTIDE SEQUENCE</scope>
    <source>
        <strain evidence="5">SE15195</strain>
    </source>
</reference>
<dbReference type="GO" id="GO:0050660">
    <property type="term" value="F:flavin adenine dinucleotide binding"/>
    <property type="evidence" value="ECO:0007669"/>
    <property type="project" value="InterPro"/>
</dbReference>
<dbReference type="Pfam" id="PF00743">
    <property type="entry name" value="FMO-like"/>
    <property type="match status" value="1"/>
</dbReference>
<dbReference type="AlphaFoldDB" id="A0A9Q9APJ0"/>
<evidence type="ECO:0000256" key="3">
    <source>
        <dbReference type="ARBA" id="ARBA00022827"/>
    </source>
</evidence>
<dbReference type="PANTHER" id="PTHR42877">
    <property type="entry name" value="L-ORNITHINE N(5)-MONOOXYGENASE-RELATED"/>
    <property type="match status" value="1"/>
</dbReference>
<gene>
    <name evidence="5" type="ORF">Slin15195_G035340</name>
</gene>
<dbReference type="Proteomes" id="UP001056384">
    <property type="component" value="Chromosome 2"/>
</dbReference>
<evidence type="ECO:0000256" key="1">
    <source>
        <dbReference type="ARBA" id="ARBA00010139"/>
    </source>
</evidence>
<evidence type="ECO:0000313" key="5">
    <source>
        <dbReference type="EMBL" id="USW50215.1"/>
    </source>
</evidence>
<dbReference type="InterPro" id="IPR020946">
    <property type="entry name" value="Flavin_mOase-like"/>
</dbReference>
<keyword evidence="5" id="KW-0503">Monooxygenase</keyword>
<protein>
    <submittedName>
        <fullName evidence="5">Flavin monooxygenase, FAD/NAD(P)-binding domain superfamily</fullName>
    </submittedName>
</protein>
<name>A0A9Q9APJ0_9PEZI</name>